<name>A0A1G7V4N4_9FLAO</name>
<reference evidence="3 4" key="1">
    <citation type="submission" date="2016-10" db="EMBL/GenBank/DDBJ databases">
        <authorList>
            <person name="de Groot N.N."/>
        </authorList>
    </citation>
    <scope>NUCLEOTIDE SEQUENCE [LARGE SCALE GENOMIC DNA]</scope>
    <source>
        <strain evidence="3 4">DSM 19803</strain>
    </source>
</reference>
<dbReference type="RefSeq" id="WP_093365644.1">
    <property type="nucleotide sequence ID" value="NZ_FNCW01000003.1"/>
</dbReference>
<evidence type="ECO:0000256" key="1">
    <source>
        <dbReference type="ARBA" id="ARBA00022729"/>
    </source>
</evidence>
<evidence type="ECO:0000313" key="4">
    <source>
        <dbReference type="Proteomes" id="UP000199296"/>
    </source>
</evidence>
<organism evidence="3 4">
    <name type="scientific">Psychroflexus sediminis</name>
    <dbReference type="NCBI Taxonomy" id="470826"/>
    <lineage>
        <taxon>Bacteria</taxon>
        <taxon>Pseudomonadati</taxon>
        <taxon>Bacteroidota</taxon>
        <taxon>Flavobacteriia</taxon>
        <taxon>Flavobacteriales</taxon>
        <taxon>Flavobacteriaceae</taxon>
        <taxon>Psychroflexus</taxon>
    </lineage>
</organism>
<gene>
    <name evidence="3" type="ORF">SAMN04488027_10376</name>
</gene>
<dbReference type="EMBL" id="FNCW01000003">
    <property type="protein sequence ID" value="SDG54733.1"/>
    <property type="molecule type" value="Genomic_DNA"/>
</dbReference>
<keyword evidence="4" id="KW-1185">Reference proteome</keyword>
<accession>A0A1G7V4N4</accession>
<evidence type="ECO:0000259" key="2">
    <source>
        <dbReference type="Pfam" id="PF13778"/>
    </source>
</evidence>
<feature type="domain" description="DUF4174" evidence="2">
    <location>
        <begin position="21"/>
        <end position="129"/>
    </location>
</feature>
<protein>
    <recommendedName>
        <fullName evidence="2">DUF4174 domain-containing protein</fullName>
    </recommendedName>
</protein>
<dbReference type="AlphaFoldDB" id="A0A1G7V4N4"/>
<keyword evidence="1" id="KW-0732">Signal</keyword>
<dbReference type="InterPro" id="IPR025232">
    <property type="entry name" value="DUF4174"/>
</dbReference>
<dbReference type="OrthoDB" id="7362103at2"/>
<evidence type="ECO:0000313" key="3">
    <source>
        <dbReference type="EMBL" id="SDG54733.1"/>
    </source>
</evidence>
<dbReference type="Pfam" id="PF13778">
    <property type="entry name" value="DUF4174"/>
    <property type="match status" value="1"/>
</dbReference>
<dbReference type="STRING" id="470826.SAMN04488027_10376"/>
<sequence length="133" mass="15357">MKTLILIFFISLMNIPQGFNDRRIIVISSSEFTAEVKQQIDTLKEDTEELEERKLAIFTLIDGDVKAIFNSSEKSEAFIEKNKPDFKAASAPQLYLIGLDKTIKQTFRIPVQPQQVFEIVDSMPMRRAEMKRN</sequence>
<dbReference type="Proteomes" id="UP000199296">
    <property type="component" value="Unassembled WGS sequence"/>
</dbReference>
<proteinExistence type="predicted"/>